<accession>A0ABD0P0F9</accession>
<evidence type="ECO:0000313" key="2">
    <source>
        <dbReference type="Proteomes" id="UP001529510"/>
    </source>
</evidence>
<comment type="caution">
    <text evidence="1">The sequence shown here is derived from an EMBL/GenBank/DDBJ whole genome shotgun (WGS) entry which is preliminary data.</text>
</comment>
<name>A0ABD0P0F9_CIRMR</name>
<feature type="non-terminal residue" evidence="1">
    <location>
        <position position="1"/>
    </location>
</feature>
<sequence>TRVQSSIYHYYAFSPGLNVCETTILLRDVLIRPIEGVNNENTMSDNSVYYSSRIRVNCGHMAPTGIIEETDLL</sequence>
<feature type="non-terminal residue" evidence="1">
    <location>
        <position position="73"/>
    </location>
</feature>
<reference evidence="1 2" key="1">
    <citation type="submission" date="2024-05" db="EMBL/GenBank/DDBJ databases">
        <title>Genome sequencing and assembly of Indian major carp, Cirrhinus mrigala (Hamilton, 1822).</title>
        <authorList>
            <person name="Mohindra V."/>
            <person name="Chowdhury L.M."/>
            <person name="Lal K."/>
            <person name="Jena J.K."/>
        </authorList>
    </citation>
    <scope>NUCLEOTIDE SEQUENCE [LARGE SCALE GENOMIC DNA]</scope>
    <source>
        <strain evidence="1">CM1030</strain>
        <tissue evidence="1">Blood</tissue>
    </source>
</reference>
<gene>
    <name evidence="1" type="ORF">M9458_038880</name>
</gene>
<protein>
    <submittedName>
        <fullName evidence="1">Uncharacterized protein</fullName>
    </submittedName>
</protein>
<evidence type="ECO:0000313" key="1">
    <source>
        <dbReference type="EMBL" id="KAL0167036.1"/>
    </source>
</evidence>
<dbReference type="EMBL" id="JAMKFB020000019">
    <property type="protein sequence ID" value="KAL0167036.1"/>
    <property type="molecule type" value="Genomic_DNA"/>
</dbReference>
<dbReference type="AlphaFoldDB" id="A0ABD0P0F9"/>
<keyword evidence="2" id="KW-1185">Reference proteome</keyword>
<dbReference type="Proteomes" id="UP001529510">
    <property type="component" value="Unassembled WGS sequence"/>
</dbReference>
<proteinExistence type="predicted"/>
<organism evidence="1 2">
    <name type="scientific">Cirrhinus mrigala</name>
    <name type="common">Mrigala</name>
    <dbReference type="NCBI Taxonomy" id="683832"/>
    <lineage>
        <taxon>Eukaryota</taxon>
        <taxon>Metazoa</taxon>
        <taxon>Chordata</taxon>
        <taxon>Craniata</taxon>
        <taxon>Vertebrata</taxon>
        <taxon>Euteleostomi</taxon>
        <taxon>Actinopterygii</taxon>
        <taxon>Neopterygii</taxon>
        <taxon>Teleostei</taxon>
        <taxon>Ostariophysi</taxon>
        <taxon>Cypriniformes</taxon>
        <taxon>Cyprinidae</taxon>
        <taxon>Labeoninae</taxon>
        <taxon>Labeonini</taxon>
        <taxon>Cirrhinus</taxon>
    </lineage>
</organism>